<dbReference type="RefSeq" id="XP_065330148.1">
    <property type="nucleotide sequence ID" value="XM_065474076.1"/>
</dbReference>
<name>A0AAX4JDQ6_9MICR</name>
<organism evidence="2 3">
    <name type="scientific">Vairimorpha necatrix</name>
    <dbReference type="NCBI Taxonomy" id="6039"/>
    <lineage>
        <taxon>Eukaryota</taxon>
        <taxon>Fungi</taxon>
        <taxon>Fungi incertae sedis</taxon>
        <taxon>Microsporidia</taxon>
        <taxon>Nosematidae</taxon>
        <taxon>Vairimorpha</taxon>
    </lineage>
</organism>
<gene>
    <name evidence="2" type="ORF">VNE69_07072</name>
</gene>
<keyword evidence="3" id="KW-1185">Reference proteome</keyword>
<protein>
    <submittedName>
        <fullName evidence="2">Proteasome inhibitor PI31L</fullName>
    </submittedName>
</protein>
<accession>A0AAX4JDQ6</accession>
<dbReference type="AlphaFoldDB" id="A0AAX4JDQ6"/>
<evidence type="ECO:0000256" key="1">
    <source>
        <dbReference type="SAM" id="MobiDB-lite"/>
    </source>
</evidence>
<proteinExistence type="predicted"/>
<dbReference type="Proteomes" id="UP001334084">
    <property type="component" value="Chromosome 7"/>
</dbReference>
<feature type="region of interest" description="Disordered" evidence="1">
    <location>
        <begin position="84"/>
        <end position="147"/>
    </location>
</feature>
<sequence length="147" mass="17041">MDFQDYIQSLKKDFKLVKINDHTYILHKNKKTLELTPDKMYNIQEINDILNVSYPDISYDRNLEDLGSKNKGILNGFGNVGEDDLHPQIGRRKGKKKGAIFSPEEFKEEEDSDGIDKTDIFPLKKKRDPDSDHFKKTGGDDDNPFLY</sequence>
<feature type="compositionally biased region" description="Basic and acidic residues" evidence="1">
    <location>
        <begin position="127"/>
        <end position="139"/>
    </location>
</feature>
<reference evidence="2" key="1">
    <citation type="journal article" date="2024" name="BMC Genomics">
        <title>Functional annotation of a divergent genome using sequence and structure-based similarity.</title>
        <authorList>
            <person name="Svedberg D."/>
            <person name="Winiger R.R."/>
            <person name="Berg A."/>
            <person name="Sharma H."/>
            <person name="Tellgren-Roth C."/>
            <person name="Debrunner-Vossbrinck B.A."/>
            <person name="Vossbrinck C.R."/>
            <person name="Barandun J."/>
        </authorList>
    </citation>
    <scope>NUCLEOTIDE SEQUENCE</scope>
    <source>
        <strain evidence="2">Illinois isolate</strain>
    </source>
</reference>
<dbReference type="KEGG" id="vnx:VNE69_07072"/>
<feature type="compositionally biased region" description="Basic residues" evidence="1">
    <location>
        <begin position="89"/>
        <end position="98"/>
    </location>
</feature>
<evidence type="ECO:0000313" key="3">
    <source>
        <dbReference type="Proteomes" id="UP001334084"/>
    </source>
</evidence>
<evidence type="ECO:0000313" key="2">
    <source>
        <dbReference type="EMBL" id="WUR04003.1"/>
    </source>
</evidence>
<dbReference type="GeneID" id="90541828"/>
<dbReference type="EMBL" id="CP142732">
    <property type="protein sequence ID" value="WUR04003.1"/>
    <property type="molecule type" value="Genomic_DNA"/>
</dbReference>